<accession>A0A8C6A6D7</accession>
<evidence type="ECO:0000256" key="1">
    <source>
        <dbReference type="SAM" id="MobiDB-lite"/>
    </source>
</evidence>
<feature type="compositionally biased region" description="Basic and acidic residues" evidence="1">
    <location>
        <begin position="1"/>
        <end position="29"/>
    </location>
</feature>
<reference evidence="2" key="1">
    <citation type="submission" date="2025-08" db="UniProtKB">
        <authorList>
            <consortium name="Ensembl"/>
        </authorList>
    </citation>
    <scope>IDENTIFICATION</scope>
</reference>
<evidence type="ECO:0008006" key="4">
    <source>
        <dbReference type="Google" id="ProtNLM"/>
    </source>
</evidence>
<dbReference type="AlphaFoldDB" id="A0A8C6A6D7"/>
<proteinExistence type="predicted"/>
<dbReference type="Ensembl" id="ENSMMMT00000028424.1">
    <property type="protein sequence ID" value="ENSMMMP00000025119.1"/>
    <property type="gene ID" value="ENSMMMG00000021993.1"/>
</dbReference>
<dbReference type="InterPro" id="IPR040211">
    <property type="entry name" value="SERF1/2-like"/>
</dbReference>
<reference evidence="2" key="2">
    <citation type="submission" date="2025-09" db="UniProtKB">
        <authorList>
            <consortium name="Ensembl"/>
        </authorList>
    </citation>
    <scope>IDENTIFICATION</scope>
</reference>
<name>A0A8C6A6D7_MARMA</name>
<organism evidence="2 3">
    <name type="scientific">Marmota marmota marmota</name>
    <name type="common">Alpine marmot</name>
    <dbReference type="NCBI Taxonomy" id="9994"/>
    <lineage>
        <taxon>Eukaryota</taxon>
        <taxon>Metazoa</taxon>
        <taxon>Chordata</taxon>
        <taxon>Craniata</taxon>
        <taxon>Vertebrata</taxon>
        <taxon>Euteleostomi</taxon>
        <taxon>Mammalia</taxon>
        <taxon>Eutheria</taxon>
        <taxon>Euarchontoglires</taxon>
        <taxon>Glires</taxon>
        <taxon>Rodentia</taxon>
        <taxon>Sciuromorpha</taxon>
        <taxon>Sciuridae</taxon>
        <taxon>Xerinae</taxon>
        <taxon>Marmotini</taxon>
        <taxon>Marmota</taxon>
    </lineage>
</organism>
<dbReference type="PANTHER" id="PTHR13596">
    <property type="entry name" value="SMALL EDRK-RICH FACTOR 1"/>
    <property type="match status" value="1"/>
</dbReference>
<dbReference type="Proteomes" id="UP000694407">
    <property type="component" value="Unplaced"/>
</dbReference>
<evidence type="ECO:0000313" key="2">
    <source>
        <dbReference type="Ensembl" id="ENSMMMP00000025119.1"/>
    </source>
</evidence>
<sequence length="58" mass="6748">GTRGNQHELACKKKMKRQNDSVKRKHQDDGLLAATYKQGNLEIMQQKQKKAKKKKEPK</sequence>
<protein>
    <recommendedName>
        <fullName evidence="4">Small EDRK-rich factor-like N-terminal domain-containing protein</fullName>
    </recommendedName>
</protein>
<evidence type="ECO:0000313" key="3">
    <source>
        <dbReference type="Proteomes" id="UP000694407"/>
    </source>
</evidence>
<dbReference type="PANTHER" id="PTHR13596:SF2">
    <property type="entry name" value="SMALL EDRK-RICH FACTOR 2"/>
    <property type="match status" value="1"/>
</dbReference>
<keyword evidence="3" id="KW-1185">Reference proteome</keyword>
<feature type="region of interest" description="Disordered" evidence="1">
    <location>
        <begin position="1"/>
        <end position="30"/>
    </location>
</feature>